<accession>A0AAC9LGV0</accession>
<feature type="transmembrane region" description="Helical" evidence="2">
    <location>
        <begin position="42"/>
        <end position="62"/>
    </location>
</feature>
<evidence type="ECO:0000256" key="1">
    <source>
        <dbReference type="SAM" id="MobiDB-lite"/>
    </source>
</evidence>
<dbReference type="Proteomes" id="UP000185511">
    <property type="component" value="Chromosome"/>
</dbReference>
<organism evidence="3 4">
    <name type="scientific">Actinoalloteichus fjordicus</name>
    <dbReference type="NCBI Taxonomy" id="1612552"/>
    <lineage>
        <taxon>Bacteria</taxon>
        <taxon>Bacillati</taxon>
        <taxon>Actinomycetota</taxon>
        <taxon>Actinomycetes</taxon>
        <taxon>Pseudonocardiales</taxon>
        <taxon>Pseudonocardiaceae</taxon>
        <taxon>Actinoalloteichus</taxon>
    </lineage>
</organism>
<evidence type="ECO:0000256" key="2">
    <source>
        <dbReference type="SAM" id="Phobius"/>
    </source>
</evidence>
<name>A0AAC9LGV0_9PSEU</name>
<dbReference type="AlphaFoldDB" id="A0AAC9LGV0"/>
<feature type="compositionally biased region" description="Basic and acidic residues" evidence="1">
    <location>
        <begin position="223"/>
        <end position="266"/>
    </location>
</feature>
<evidence type="ECO:0000313" key="3">
    <source>
        <dbReference type="EMBL" id="APU17643.1"/>
    </source>
</evidence>
<keyword evidence="4" id="KW-1185">Reference proteome</keyword>
<dbReference type="EMBL" id="CP016076">
    <property type="protein sequence ID" value="APU17643.1"/>
    <property type="molecule type" value="Genomic_DNA"/>
</dbReference>
<keyword evidence="2" id="KW-0812">Transmembrane</keyword>
<feature type="transmembrane region" description="Helical" evidence="2">
    <location>
        <begin position="114"/>
        <end position="135"/>
    </location>
</feature>
<evidence type="ECO:0000313" key="4">
    <source>
        <dbReference type="Proteomes" id="UP000185511"/>
    </source>
</evidence>
<protein>
    <submittedName>
        <fullName evidence="3">Uncharacterized protein</fullName>
    </submittedName>
</protein>
<proteinExistence type="predicted"/>
<dbReference type="RefSeq" id="WP_075742924.1">
    <property type="nucleotide sequence ID" value="NZ_CP016076.1"/>
</dbReference>
<feature type="region of interest" description="Disordered" evidence="1">
    <location>
        <begin position="181"/>
        <end position="266"/>
    </location>
</feature>
<keyword evidence="2" id="KW-0472">Membrane</keyword>
<gene>
    <name evidence="3" type="ORF">UA74_28210</name>
</gene>
<reference evidence="4" key="1">
    <citation type="submission" date="2016-06" db="EMBL/GenBank/DDBJ databases">
        <title>Complete genome sequence of Actinoalloteichus fjordicus DSM 46855 (=ADI127-17), type strain of the new species Actinoalloteichus fjordicus.</title>
        <authorList>
            <person name="Ruckert C."/>
            <person name="Nouioui I."/>
            <person name="Willmese J."/>
            <person name="van Wezel G."/>
            <person name="Klenk H.-P."/>
            <person name="Kalinowski J."/>
            <person name="Zotchev S.B."/>
        </authorList>
    </citation>
    <scope>NUCLEOTIDE SEQUENCE [LARGE SCALE GENOMIC DNA]</scope>
    <source>
        <strain evidence="4">ADI127-7</strain>
    </source>
</reference>
<feature type="transmembrane region" description="Helical" evidence="2">
    <location>
        <begin position="141"/>
        <end position="166"/>
    </location>
</feature>
<keyword evidence="2" id="KW-1133">Transmembrane helix</keyword>
<feature type="transmembrane region" description="Helical" evidence="2">
    <location>
        <begin position="68"/>
        <end position="88"/>
    </location>
</feature>
<sequence>MNRQETLRQRYREIRVGAHQRRLERLDRTLPAWRDRAHRRPLVVTCGATAVAGVLVTVTSGGEPSWRQLLWLGLVVLWIAQWILLRVVTRGISESSTLVLDERESALRDRATRYGFITAMTLNGAVCGALGSLGAQQVTAAHLAVVIASVTLFCGTVPVGVLAWTLPDDDPADLLDEVEEAGGAAATPRQAGSTTAVTAESAENAPTAQTVPTAEAPPQTPESTRDQNFHREASTDEAAHGVEPRVARFGDAEQRTPHDRNGGGRQ</sequence>
<dbReference type="KEGG" id="acad:UA74_28210"/>